<keyword evidence="1" id="KW-0812">Transmembrane</keyword>
<dbReference type="KEGG" id="acou:A5CBH24_03510"/>
<organism evidence="2 3">
    <name type="scientific">Alistipes communis</name>
    <dbReference type="NCBI Taxonomy" id="2585118"/>
    <lineage>
        <taxon>Bacteria</taxon>
        <taxon>Pseudomonadati</taxon>
        <taxon>Bacteroidota</taxon>
        <taxon>Bacteroidia</taxon>
        <taxon>Bacteroidales</taxon>
        <taxon>Rikenellaceae</taxon>
        <taxon>Alistipes</taxon>
    </lineage>
</organism>
<proteinExistence type="predicted"/>
<dbReference type="InterPro" id="IPR019284">
    <property type="entry name" value="RP532"/>
</dbReference>
<dbReference type="OrthoDB" id="1072497at2"/>
<keyword evidence="1" id="KW-1133">Transmembrane helix</keyword>
<dbReference type="GeneID" id="78341071"/>
<keyword evidence="3" id="KW-1185">Reference proteome</keyword>
<feature type="transmembrane region" description="Helical" evidence="1">
    <location>
        <begin position="68"/>
        <end position="90"/>
    </location>
</feature>
<dbReference type="RefSeq" id="WP_019129613.1">
    <property type="nucleotide sequence ID" value="NZ_AP019735.1"/>
</dbReference>
<evidence type="ECO:0000313" key="3">
    <source>
        <dbReference type="Proteomes" id="UP000318946"/>
    </source>
</evidence>
<name>A0A4Y1WSJ2_9BACT</name>
<dbReference type="Pfam" id="PF10097">
    <property type="entry name" value="DUF2335"/>
    <property type="match status" value="1"/>
</dbReference>
<keyword evidence="1" id="KW-0472">Membrane</keyword>
<dbReference type="EMBL" id="AP019735">
    <property type="protein sequence ID" value="BBL03038.1"/>
    <property type="molecule type" value="Genomic_DNA"/>
</dbReference>
<evidence type="ECO:0008006" key="4">
    <source>
        <dbReference type="Google" id="ProtNLM"/>
    </source>
</evidence>
<evidence type="ECO:0000313" key="2">
    <source>
        <dbReference type="EMBL" id="BBL03038.1"/>
    </source>
</evidence>
<accession>A0A4Y1WSJ2</accession>
<evidence type="ECO:0000256" key="1">
    <source>
        <dbReference type="SAM" id="Phobius"/>
    </source>
</evidence>
<gene>
    <name evidence="2" type="ORF">A5CBH24_03510</name>
</gene>
<feature type="transmembrane region" description="Helical" evidence="1">
    <location>
        <begin position="96"/>
        <end position="115"/>
    </location>
</feature>
<reference evidence="3" key="1">
    <citation type="submission" date="2019-06" db="EMBL/GenBank/DDBJ databases">
        <title>Alistipes onderdonkii subsp. vulgaris subsp. nov., Alistipes dispar sp. nov. and Alistipes communis sp. nov., isolated from human faeces, and creation of Alistipes onderdonkii subsp. onderdonkii subsp. nov.</title>
        <authorList>
            <person name="Sakamoto M."/>
            <person name="Ikeyama N."/>
            <person name="Ogata Y."/>
            <person name="Suda W."/>
            <person name="Iino T."/>
            <person name="Hattori M."/>
            <person name="Ohkuma M."/>
        </authorList>
    </citation>
    <scope>NUCLEOTIDE SEQUENCE [LARGE SCALE GENOMIC DNA]</scope>
    <source>
        <strain evidence="3">5CBH24</strain>
    </source>
</reference>
<protein>
    <recommendedName>
        <fullName evidence="4">DUF2335 domain-containing protein</fullName>
    </recommendedName>
</protein>
<dbReference type="AlphaFoldDB" id="A0A4Y1WSJ2"/>
<dbReference type="Proteomes" id="UP000318946">
    <property type="component" value="Chromosome"/>
</dbReference>
<sequence>MRNTNPVKEVVQVQQHYSGPLPQPESLAQYDQIVPGAAERIIKMAEKEMEHRHRVEDSMTRSAIRSTFLGIIFAFMSVLILSGSVVYALYRGFDTVAGYIAVGSIAAVAGVFIFFKAKKSR</sequence>